<evidence type="ECO:0000313" key="2">
    <source>
        <dbReference type="Proteomes" id="UP000243006"/>
    </source>
</evidence>
<accession>A0A1Y3EJ95</accession>
<proteinExistence type="predicted"/>
<name>A0A1Y3EJ95_9BILA</name>
<dbReference type="AlphaFoldDB" id="A0A1Y3EJ95"/>
<dbReference type="Gene3D" id="2.10.25.10">
    <property type="entry name" value="Laminin"/>
    <property type="match status" value="1"/>
</dbReference>
<reference evidence="1 2" key="1">
    <citation type="submission" date="2015-04" db="EMBL/GenBank/DDBJ databases">
        <title>Draft genome of the roundworm Trichinella nativa.</title>
        <authorList>
            <person name="Mitreva M."/>
        </authorList>
    </citation>
    <scope>NUCLEOTIDE SEQUENCE [LARGE SCALE GENOMIC DNA]</scope>
    <source>
        <strain evidence="1 2">ISS45</strain>
    </source>
</reference>
<evidence type="ECO:0000313" key="1">
    <source>
        <dbReference type="EMBL" id="OUC43936.1"/>
    </source>
</evidence>
<sequence length="145" mass="16103">MASIELNFVNLASIRFGEELHELVDFNRKRLSEASNLNILPLADELCSREPCLNNERCRNVLKFDGTGDFIVTENFIFKPVHCISTFICECPIGFAGKLSWLGNTNNLISKSAAYETESNYLSTALKLKKPLSGAVFPLTNAAIN</sequence>
<gene>
    <name evidence="1" type="ORF">D917_02401</name>
</gene>
<organism evidence="1 2">
    <name type="scientific">Trichinella nativa</name>
    <dbReference type="NCBI Taxonomy" id="6335"/>
    <lineage>
        <taxon>Eukaryota</taxon>
        <taxon>Metazoa</taxon>
        <taxon>Ecdysozoa</taxon>
        <taxon>Nematoda</taxon>
        <taxon>Enoplea</taxon>
        <taxon>Dorylaimia</taxon>
        <taxon>Trichinellida</taxon>
        <taxon>Trichinellidae</taxon>
        <taxon>Trichinella</taxon>
    </lineage>
</organism>
<dbReference type="Proteomes" id="UP000243006">
    <property type="component" value="Unassembled WGS sequence"/>
</dbReference>
<dbReference type="EMBL" id="LVZM01013838">
    <property type="protein sequence ID" value="OUC43936.1"/>
    <property type="molecule type" value="Genomic_DNA"/>
</dbReference>
<comment type="caution">
    <text evidence="1">The sequence shown here is derived from an EMBL/GenBank/DDBJ whole genome shotgun (WGS) entry which is preliminary data.</text>
</comment>
<protein>
    <submittedName>
        <fullName evidence="1">Uncharacterized protein</fullName>
    </submittedName>
</protein>